<proteinExistence type="predicted"/>
<reference evidence="1 2" key="1">
    <citation type="submission" date="2019-12" db="EMBL/GenBank/DDBJ databases">
        <title>Rhizobium genotypes associated with high levels of biological nitrogen fixation by grain legumes in a temperate-maritime cropping system.</title>
        <authorList>
            <person name="Maluk M."/>
            <person name="Francesc Ferrando Molina F."/>
            <person name="Lopez Del Egido L."/>
            <person name="Lafos M."/>
            <person name="Langarica-Fuentes A."/>
            <person name="Gebre Yohannes G."/>
            <person name="Young M.W."/>
            <person name="Martin P."/>
            <person name="Gantlett R."/>
            <person name="Kenicer G."/>
            <person name="Hawes C."/>
            <person name="Begg G.S."/>
            <person name="Quilliam R.S."/>
            <person name="Squire G.R."/>
            <person name="Poole P.S."/>
            <person name="Young P.W."/>
            <person name="Iannetta P.M."/>
            <person name="James E.K."/>
        </authorList>
    </citation>
    <scope>NUCLEOTIDE SEQUENCE [LARGE SCALE GENOMIC DNA]</scope>
    <source>
        <strain evidence="1 2">JHI2449</strain>
    </source>
</reference>
<accession>A0A6N9ZH64</accession>
<comment type="caution">
    <text evidence="1">The sequence shown here is derived from an EMBL/GenBank/DDBJ whole genome shotgun (WGS) entry which is preliminary data.</text>
</comment>
<dbReference type="Gene3D" id="3.40.50.300">
    <property type="entry name" value="P-loop containing nucleotide triphosphate hydrolases"/>
    <property type="match status" value="1"/>
</dbReference>
<evidence type="ECO:0000313" key="2">
    <source>
        <dbReference type="Proteomes" id="UP000468864"/>
    </source>
</evidence>
<evidence type="ECO:0000313" key="1">
    <source>
        <dbReference type="EMBL" id="NEH92847.1"/>
    </source>
</evidence>
<name>A0A6N9ZH64_9HYPH</name>
<dbReference type="SUPFAM" id="SSF52540">
    <property type="entry name" value="P-loop containing nucleoside triphosphate hydrolases"/>
    <property type="match status" value="1"/>
</dbReference>
<gene>
    <name evidence="1" type="ORF">GR206_17675</name>
</gene>
<dbReference type="InterPro" id="IPR027417">
    <property type="entry name" value="P-loop_NTPase"/>
</dbReference>
<dbReference type="EMBL" id="WUEP01000012">
    <property type="protein sequence ID" value="NEH92847.1"/>
    <property type="molecule type" value="Genomic_DNA"/>
</dbReference>
<organism evidence="1 2">
    <name type="scientific">Rhizobium laguerreae</name>
    <dbReference type="NCBI Taxonomy" id="1076926"/>
    <lineage>
        <taxon>Bacteria</taxon>
        <taxon>Pseudomonadati</taxon>
        <taxon>Pseudomonadota</taxon>
        <taxon>Alphaproteobacteria</taxon>
        <taxon>Hyphomicrobiales</taxon>
        <taxon>Rhizobiaceae</taxon>
        <taxon>Rhizobium/Agrobacterium group</taxon>
        <taxon>Rhizobium</taxon>
    </lineage>
</organism>
<sequence length="188" mass="20578">MIINLNGWPGVGKLTTARELSKLVGGRLLDNHALLNLGKALADEGSPEYYALVRALRSVAFEAILKLPPTLPVIFTNVVARGGTSGFLEENWQTVIDLAQTRECNLFSVTLTCSAAENARRIIHEDRGLLCKKQDPELLVELARTRALFDDGATFRTIIDNSDLSPEETAFRIQSWVKNTPSRGGATA</sequence>
<protein>
    <submittedName>
        <fullName evidence="1">AAA family ATPase</fullName>
    </submittedName>
</protein>
<dbReference type="Proteomes" id="UP000468864">
    <property type="component" value="Unassembled WGS sequence"/>
</dbReference>
<dbReference type="AlphaFoldDB" id="A0A6N9ZH64"/>
<dbReference type="RefSeq" id="WP_029874290.1">
    <property type="nucleotide sequence ID" value="NZ_WUEP01000012.1"/>
</dbReference>